<dbReference type="Proteomes" id="UP001597413">
    <property type="component" value="Unassembled WGS sequence"/>
</dbReference>
<protein>
    <submittedName>
        <fullName evidence="1">Uncharacterized protein</fullName>
    </submittedName>
</protein>
<accession>A0ABW5A9F4</accession>
<dbReference type="EMBL" id="JBHUIX010000013">
    <property type="protein sequence ID" value="MFD2174933.1"/>
    <property type="molecule type" value="Genomic_DNA"/>
</dbReference>
<name>A0ABW5A9F4_9RHOB</name>
<gene>
    <name evidence="1" type="ORF">ACFSM0_12630</name>
</gene>
<comment type="caution">
    <text evidence="1">The sequence shown here is derived from an EMBL/GenBank/DDBJ whole genome shotgun (WGS) entry which is preliminary data.</text>
</comment>
<proteinExistence type="predicted"/>
<reference evidence="2" key="1">
    <citation type="journal article" date="2019" name="Int. J. Syst. Evol. Microbiol.">
        <title>The Global Catalogue of Microorganisms (GCM) 10K type strain sequencing project: providing services to taxonomists for standard genome sequencing and annotation.</title>
        <authorList>
            <consortium name="The Broad Institute Genomics Platform"/>
            <consortium name="The Broad Institute Genome Sequencing Center for Infectious Disease"/>
            <person name="Wu L."/>
            <person name="Ma J."/>
        </authorList>
    </citation>
    <scope>NUCLEOTIDE SEQUENCE [LARGE SCALE GENOMIC DNA]</scope>
    <source>
        <strain evidence="2">CCUG 55131</strain>
    </source>
</reference>
<evidence type="ECO:0000313" key="1">
    <source>
        <dbReference type="EMBL" id="MFD2174933.1"/>
    </source>
</evidence>
<organism evidence="1 2">
    <name type="scientific">Rhodobacter lacus</name>
    <dbReference type="NCBI Taxonomy" id="1641972"/>
    <lineage>
        <taxon>Bacteria</taxon>
        <taxon>Pseudomonadati</taxon>
        <taxon>Pseudomonadota</taxon>
        <taxon>Alphaproteobacteria</taxon>
        <taxon>Rhodobacterales</taxon>
        <taxon>Rhodobacter group</taxon>
        <taxon>Rhodobacter</taxon>
    </lineage>
</organism>
<evidence type="ECO:0000313" key="2">
    <source>
        <dbReference type="Proteomes" id="UP001597413"/>
    </source>
</evidence>
<keyword evidence="2" id="KW-1185">Reference proteome</keyword>
<sequence length="155" mass="16869">MRRHIACDPARHEAPYNPSTKIRQSFQSETVQHPQNACNRFATGGGAPAAPLMPRTKTAITGPGGSGPLLFLLWVVTTRPQGGEVDRGIWTGCARFPTGFPPRLRRHGITHRRVAAGLTGGFSVTRCMGARLFSKISPETFFSAILRAAIVISWF</sequence>